<evidence type="ECO:0000259" key="8">
    <source>
        <dbReference type="Pfam" id="PF07715"/>
    </source>
</evidence>
<dbReference type="SUPFAM" id="SSF56935">
    <property type="entry name" value="Porins"/>
    <property type="match status" value="1"/>
</dbReference>
<name>A0A3N0BPI2_9SPHI</name>
<keyword evidence="2 7" id="KW-0813">Transport</keyword>
<keyword evidence="6 7" id="KW-0998">Cell outer membrane</keyword>
<keyword evidence="4 7" id="KW-0812">Transmembrane</keyword>
<evidence type="ECO:0000256" key="2">
    <source>
        <dbReference type="ARBA" id="ARBA00022448"/>
    </source>
</evidence>
<comment type="caution">
    <text evidence="9">The sequence shown here is derived from an EMBL/GenBank/DDBJ whole genome shotgun (WGS) entry which is preliminary data.</text>
</comment>
<dbReference type="Pfam" id="PF07715">
    <property type="entry name" value="Plug"/>
    <property type="match status" value="1"/>
</dbReference>
<evidence type="ECO:0000256" key="3">
    <source>
        <dbReference type="ARBA" id="ARBA00022452"/>
    </source>
</evidence>
<dbReference type="PROSITE" id="PS52016">
    <property type="entry name" value="TONB_DEPENDENT_REC_3"/>
    <property type="match status" value="1"/>
</dbReference>
<evidence type="ECO:0000256" key="4">
    <source>
        <dbReference type="ARBA" id="ARBA00022692"/>
    </source>
</evidence>
<evidence type="ECO:0000256" key="5">
    <source>
        <dbReference type="ARBA" id="ARBA00023136"/>
    </source>
</evidence>
<dbReference type="SUPFAM" id="SSF49464">
    <property type="entry name" value="Carboxypeptidase regulatory domain-like"/>
    <property type="match status" value="1"/>
</dbReference>
<keyword evidence="3 7" id="KW-1134">Transmembrane beta strand</keyword>
<dbReference type="GO" id="GO:0009279">
    <property type="term" value="C:cell outer membrane"/>
    <property type="evidence" value="ECO:0007669"/>
    <property type="project" value="UniProtKB-SubCell"/>
</dbReference>
<protein>
    <submittedName>
        <fullName evidence="9">SusC/RagA family TonB-linked outer membrane protein</fullName>
    </submittedName>
</protein>
<feature type="domain" description="TonB-dependent receptor plug" evidence="8">
    <location>
        <begin position="107"/>
        <end position="213"/>
    </location>
</feature>
<dbReference type="EMBL" id="RBEE01000043">
    <property type="protein sequence ID" value="RNL50543.1"/>
    <property type="molecule type" value="Genomic_DNA"/>
</dbReference>
<dbReference type="InterPro" id="IPR023997">
    <property type="entry name" value="TonB-dep_OMP_SusC/RagA_CS"/>
</dbReference>
<dbReference type="Proteomes" id="UP000274046">
    <property type="component" value="Unassembled WGS sequence"/>
</dbReference>
<dbReference type="AlphaFoldDB" id="A0A3N0BPI2"/>
<sequence length="1012" mass="109806">MFIAFNAMAQDRTITGTVTSKEDGLPIPGASVRVKGNTTIGTQTNTNGNFTLRVPASAKTLTISFLGYVAQDIGIESSTNATVSLISNAQSLSEIVVTGYSQTSKARSVSASTVVSAEQIENIPQPSFTSRLQGQAAGVTVLSGTGQPGSNAGIRIRGANSIQGGVTPLYIMDGIAIDEATFSTINPNDFASITILKDASGTALYGSRGGNGVVVIKTKRGASGKLRVTYNVQGGVDVRTQDKFDMMNTSELLALQERGRAGTGWTLSPNNTTSPYNPTVRAALRDSISKINTDWSDIFFRDGKFQTHEVTASGGNDQTRFFTSFNYYSHEGIALRSNLDRYTFRTNLDHTSGRLTLGLQSGLGWSKSNFIESEAAVALANPFAAVYLATPWENPYGPDGRVITTNNTTNGFSPFNPFTTQYGTLLDSRLGSNALDRLYNSTSKTDQIKTTIVANAAFEIIDGLKLTTNLGVDYRQTVQERSIFPGSNAGVSVQSGNQGSYADFVTRILNLTSTSGLTYARSWGKNQLNANALIEAVRNRNNTFNFTGFGINPKLLNTPAGITPGTNTNGLIPTVGGSKTEYGFTSYIGLVNYTYDNKYTVQATYRVDGSSKLPKKNRWQGFYSFGANWNVKEENFLKSSEFVNALNLRLSYGQSATAQNQSNFGYLPTYGNVSYAGVAGIAPASPGNPDYDWEYTNVANIGVDFSGWKNRLKASVEVYNSITKNLFLDQKLSFTSGFAGLAINAGSLRNRGIEASLGVDVISNTDLVWNINANIAYNKNEITNLGQATEYPLGTSIVRVGLPVGSHYIPYYAGVDPANGDPLYYNVDPNTKEINGTTTNVYNSGAQSVAQFGTYNAPTSGGFGTTLSYKGFSLSTLFAYFQGFSMFNNESFFLSSTSNFSAYNQQRRMADAWSTPGQITNIARLGSQRQFSSFDIEDASYIRWRNLTLSYNFPTKIIQKLKYVNGIRIYGMGQNLATWTKWSGFDPENSNNIAQFKYPAPRNFSFGVEVKF</sequence>
<comment type="subcellular location">
    <subcellularLocation>
        <location evidence="1 7">Cell outer membrane</location>
        <topology evidence="1 7">Multi-pass membrane protein</topology>
    </subcellularLocation>
</comment>
<keyword evidence="5 7" id="KW-0472">Membrane</keyword>
<dbReference type="InterPro" id="IPR037066">
    <property type="entry name" value="Plug_dom_sf"/>
</dbReference>
<evidence type="ECO:0000313" key="9">
    <source>
        <dbReference type="EMBL" id="RNL50543.1"/>
    </source>
</evidence>
<dbReference type="Gene3D" id="2.170.130.10">
    <property type="entry name" value="TonB-dependent receptor, plug domain"/>
    <property type="match status" value="1"/>
</dbReference>
<gene>
    <name evidence="9" type="ORF">D7004_16705</name>
</gene>
<dbReference type="InterPro" id="IPR008969">
    <property type="entry name" value="CarboxyPept-like_regulatory"/>
</dbReference>
<dbReference type="RefSeq" id="WP_123206970.1">
    <property type="nucleotide sequence ID" value="NZ_RBEE01000043.1"/>
</dbReference>
<dbReference type="NCBIfam" id="TIGR04057">
    <property type="entry name" value="SusC_RagA_signa"/>
    <property type="match status" value="1"/>
</dbReference>
<dbReference type="NCBIfam" id="TIGR04056">
    <property type="entry name" value="OMP_RagA_SusC"/>
    <property type="match status" value="1"/>
</dbReference>
<dbReference type="Gene3D" id="2.40.170.20">
    <property type="entry name" value="TonB-dependent receptor, beta-barrel domain"/>
    <property type="match status" value="1"/>
</dbReference>
<dbReference type="InterPro" id="IPR023996">
    <property type="entry name" value="TonB-dep_OMP_SusC/RagA"/>
</dbReference>
<evidence type="ECO:0000256" key="7">
    <source>
        <dbReference type="PROSITE-ProRule" id="PRU01360"/>
    </source>
</evidence>
<dbReference type="InterPro" id="IPR012910">
    <property type="entry name" value="Plug_dom"/>
</dbReference>
<organism evidence="9 10">
    <name type="scientific">Pedobacter jejuensis</name>
    <dbReference type="NCBI Taxonomy" id="1268550"/>
    <lineage>
        <taxon>Bacteria</taxon>
        <taxon>Pseudomonadati</taxon>
        <taxon>Bacteroidota</taxon>
        <taxon>Sphingobacteriia</taxon>
        <taxon>Sphingobacteriales</taxon>
        <taxon>Sphingobacteriaceae</taxon>
        <taxon>Pedobacter</taxon>
    </lineage>
</organism>
<evidence type="ECO:0000313" key="10">
    <source>
        <dbReference type="Proteomes" id="UP000274046"/>
    </source>
</evidence>
<proteinExistence type="inferred from homology"/>
<keyword evidence="10" id="KW-1185">Reference proteome</keyword>
<reference evidence="9 10" key="1">
    <citation type="submission" date="2018-10" db="EMBL/GenBank/DDBJ databases">
        <title>Genome sequencing of Pedobacter jejuensis TNB23.</title>
        <authorList>
            <person name="Cho Y.-J."/>
            <person name="Cho A."/>
            <person name="Kim O.-S."/>
        </authorList>
    </citation>
    <scope>NUCLEOTIDE SEQUENCE [LARGE SCALE GENOMIC DNA]</scope>
    <source>
        <strain evidence="9 10">TNB23</strain>
    </source>
</reference>
<dbReference type="OrthoDB" id="9768177at2"/>
<evidence type="ECO:0000256" key="6">
    <source>
        <dbReference type="ARBA" id="ARBA00023237"/>
    </source>
</evidence>
<dbReference type="InterPro" id="IPR039426">
    <property type="entry name" value="TonB-dep_rcpt-like"/>
</dbReference>
<accession>A0A3N0BPI2</accession>
<evidence type="ECO:0000256" key="1">
    <source>
        <dbReference type="ARBA" id="ARBA00004571"/>
    </source>
</evidence>
<dbReference type="Pfam" id="PF13715">
    <property type="entry name" value="CarbopepD_reg_2"/>
    <property type="match status" value="1"/>
</dbReference>
<comment type="similarity">
    <text evidence="7">Belongs to the TonB-dependent receptor family.</text>
</comment>
<dbReference type="InterPro" id="IPR036942">
    <property type="entry name" value="Beta-barrel_TonB_sf"/>
</dbReference>
<dbReference type="Gene3D" id="2.60.40.1120">
    <property type="entry name" value="Carboxypeptidase-like, regulatory domain"/>
    <property type="match status" value="1"/>
</dbReference>